<protein>
    <submittedName>
        <fullName evidence="8">DMT family transporter</fullName>
    </submittedName>
</protein>
<accession>A0AAE3LKR0</accession>
<feature type="domain" description="EamA" evidence="7">
    <location>
        <begin position="8"/>
        <end position="141"/>
    </location>
</feature>
<feature type="transmembrane region" description="Helical" evidence="6">
    <location>
        <begin position="97"/>
        <end position="117"/>
    </location>
</feature>
<keyword evidence="3 6" id="KW-0812">Transmembrane</keyword>
<feature type="transmembrane region" description="Helical" evidence="6">
    <location>
        <begin position="217"/>
        <end position="238"/>
    </location>
</feature>
<evidence type="ECO:0000256" key="3">
    <source>
        <dbReference type="ARBA" id="ARBA00022692"/>
    </source>
</evidence>
<dbReference type="PANTHER" id="PTHR32322:SF2">
    <property type="entry name" value="EAMA DOMAIN-CONTAINING PROTEIN"/>
    <property type="match status" value="1"/>
</dbReference>
<evidence type="ECO:0000256" key="2">
    <source>
        <dbReference type="ARBA" id="ARBA00007362"/>
    </source>
</evidence>
<feature type="transmembrane region" description="Helical" evidence="6">
    <location>
        <begin position="12"/>
        <end position="30"/>
    </location>
</feature>
<evidence type="ECO:0000256" key="5">
    <source>
        <dbReference type="ARBA" id="ARBA00023136"/>
    </source>
</evidence>
<evidence type="ECO:0000256" key="6">
    <source>
        <dbReference type="SAM" id="Phobius"/>
    </source>
</evidence>
<evidence type="ECO:0000259" key="7">
    <source>
        <dbReference type="Pfam" id="PF00892"/>
    </source>
</evidence>
<feature type="transmembrane region" description="Helical" evidence="6">
    <location>
        <begin position="42"/>
        <end position="60"/>
    </location>
</feature>
<name>A0AAE3LKR0_9BACT</name>
<evidence type="ECO:0000313" key="9">
    <source>
        <dbReference type="Proteomes" id="UP001209317"/>
    </source>
</evidence>
<feature type="transmembrane region" description="Helical" evidence="6">
    <location>
        <begin position="124"/>
        <end position="143"/>
    </location>
</feature>
<dbReference type="AlphaFoldDB" id="A0AAE3LKR0"/>
<proteinExistence type="inferred from homology"/>
<dbReference type="GO" id="GO:0016020">
    <property type="term" value="C:membrane"/>
    <property type="evidence" value="ECO:0007669"/>
    <property type="project" value="UniProtKB-SubCell"/>
</dbReference>
<feature type="transmembrane region" description="Helical" evidence="6">
    <location>
        <begin position="250"/>
        <end position="270"/>
    </location>
</feature>
<dbReference type="SUPFAM" id="SSF103481">
    <property type="entry name" value="Multidrug resistance efflux transporter EmrE"/>
    <property type="match status" value="2"/>
</dbReference>
<feature type="domain" description="EamA" evidence="7">
    <location>
        <begin position="155"/>
        <end position="290"/>
    </location>
</feature>
<comment type="subcellular location">
    <subcellularLocation>
        <location evidence="1">Membrane</location>
        <topology evidence="1">Multi-pass membrane protein</topology>
    </subcellularLocation>
</comment>
<evidence type="ECO:0000256" key="1">
    <source>
        <dbReference type="ARBA" id="ARBA00004141"/>
    </source>
</evidence>
<dbReference type="PANTHER" id="PTHR32322">
    <property type="entry name" value="INNER MEMBRANE TRANSPORTER"/>
    <property type="match status" value="1"/>
</dbReference>
<feature type="transmembrane region" description="Helical" evidence="6">
    <location>
        <begin position="155"/>
        <end position="173"/>
    </location>
</feature>
<dbReference type="Proteomes" id="UP001209317">
    <property type="component" value="Unassembled WGS sequence"/>
</dbReference>
<comment type="caution">
    <text evidence="8">The sequence shown here is derived from an EMBL/GenBank/DDBJ whole genome shotgun (WGS) entry which is preliminary data.</text>
</comment>
<gene>
    <name evidence="8" type="ORF">OD355_09985</name>
</gene>
<evidence type="ECO:0000313" key="8">
    <source>
        <dbReference type="EMBL" id="MCU7694843.1"/>
    </source>
</evidence>
<dbReference type="InterPro" id="IPR050638">
    <property type="entry name" value="AA-Vitamin_Transporters"/>
</dbReference>
<dbReference type="InterPro" id="IPR000620">
    <property type="entry name" value="EamA_dom"/>
</dbReference>
<keyword evidence="9" id="KW-1185">Reference proteome</keyword>
<comment type="similarity">
    <text evidence="2">Belongs to the EamA transporter family.</text>
</comment>
<feature type="transmembrane region" description="Helical" evidence="6">
    <location>
        <begin position="185"/>
        <end position="205"/>
    </location>
</feature>
<dbReference type="Pfam" id="PF00892">
    <property type="entry name" value="EamA"/>
    <property type="match status" value="2"/>
</dbReference>
<dbReference type="EMBL" id="JAOTPL010000014">
    <property type="protein sequence ID" value="MCU7694843.1"/>
    <property type="molecule type" value="Genomic_DNA"/>
</dbReference>
<keyword evidence="4 6" id="KW-1133">Transmembrane helix</keyword>
<evidence type="ECO:0000256" key="4">
    <source>
        <dbReference type="ARBA" id="ARBA00022989"/>
    </source>
</evidence>
<sequence>MRIIKRSSGHVALLIANIIFGLNMAVSRSLLPDMLQPLSLHLFRVAGAALLFWIASVFIKKARIPFKDIIKLFLAGMLGVLINQLSFIIGLSTTSPVTASLITTLLPVITMILSFLILSEPISWLKVTGVAVGASGALLLIMANAEGTGDSSLHGILLILFSSFSYALYLTLFKKLIATYHPVHIMKWMFLFSLIISIPLCYTAFIDTPFSQLPTDAWLRIGYVVVFATFIAYLLIPVGQKTIRPTTLSMYNYLQPFVASVVAIAIGMGSFGYENILSAILVFSGVYIVTQSKSKIQLEMQRRRKNIEKIRKAKAA</sequence>
<feature type="transmembrane region" description="Helical" evidence="6">
    <location>
        <begin position="72"/>
        <end position="91"/>
    </location>
</feature>
<reference evidence="8" key="1">
    <citation type="submission" date="2022-10" db="EMBL/GenBank/DDBJ databases">
        <authorList>
            <person name="Kim H.S."/>
            <person name="Kim J.-S."/>
            <person name="Suh M.K."/>
            <person name="Eom M.K."/>
            <person name="Lee J.-S."/>
        </authorList>
    </citation>
    <scope>NUCLEOTIDE SEQUENCE</scope>
    <source>
        <strain evidence="8">LIP-5</strain>
    </source>
</reference>
<keyword evidence="5 6" id="KW-0472">Membrane</keyword>
<dbReference type="RefSeq" id="WP_263038328.1">
    <property type="nucleotide sequence ID" value="NZ_JAOTPL010000014.1"/>
</dbReference>
<dbReference type="InterPro" id="IPR037185">
    <property type="entry name" value="EmrE-like"/>
</dbReference>
<organism evidence="8 9">
    <name type="scientific">Haoranjiania flava</name>
    <dbReference type="NCBI Taxonomy" id="1856322"/>
    <lineage>
        <taxon>Bacteria</taxon>
        <taxon>Pseudomonadati</taxon>
        <taxon>Bacteroidota</taxon>
        <taxon>Chitinophagia</taxon>
        <taxon>Chitinophagales</taxon>
        <taxon>Chitinophagaceae</taxon>
        <taxon>Haoranjiania</taxon>
    </lineage>
</organism>